<proteinExistence type="predicted"/>
<dbReference type="EMBL" id="WXEW01000008">
    <property type="protein sequence ID" value="NAS25357.1"/>
    <property type="molecule type" value="Genomic_DNA"/>
</dbReference>
<dbReference type="Proteomes" id="UP000479526">
    <property type="component" value="Unassembled WGS sequence"/>
</dbReference>
<dbReference type="RefSeq" id="WP_161482449.1">
    <property type="nucleotide sequence ID" value="NZ_WXEW01000008.1"/>
</dbReference>
<keyword evidence="2" id="KW-1185">Reference proteome</keyword>
<reference evidence="1 2" key="1">
    <citation type="submission" date="2020-01" db="EMBL/GenBank/DDBJ databases">
        <title>Herbidospora sp. NEAU-GS84 nov., a novel actinomycete isolated from soil.</title>
        <authorList>
            <person name="Han L."/>
        </authorList>
    </citation>
    <scope>NUCLEOTIDE SEQUENCE [LARGE SCALE GENOMIC DNA]</scope>
    <source>
        <strain evidence="1 2">NEAU-GS84</strain>
    </source>
</reference>
<comment type="caution">
    <text evidence="1">The sequence shown here is derived from an EMBL/GenBank/DDBJ whole genome shotgun (WGS) entry which is preliminary data.</text>
</comment>
<dbReference type="AlphaFoldDB" id="A0A7C9P1W6"/>
<organism evidence="1 2">
    <name type="scientific">Herbidospora solisilvae</name>
    <dbReference type="NCBI Taxonomy" id="2696284"/>
    <lineage>
        <taxon>Bacteria</taxon>
        <taxon>Bacillati</taxon>
        <taxon>Actinomycetota</taxon>
        <taxon>Actinomycetes</taxon>
        <taxon>Streptosporangiales</taxon>
        <taxon>Streptosporangiaceae</taxon>
        <taxon>Herbidospora</taxon>
    </lineage>
</organism>
<gene>
    <name evidence="1" type="ORF">GT755_27190</name>
</gene>
<sequence>MDGETLRILAGFDGRDPHEVRDVLADALADTGTVMPSISDAAKSVLADMARCYLSGDLSERRLVSMIEQVVIMTDYSEEVLAPPLGALYGLDEEWGAGWGRTEAELIATVRAACAEQIARAEF</sequence>
<accession>A0A7C9P1W6</accession>
<evidence type="ECO:0000313" key="1">
    <source>
        <dbReference type="EMBL" id="NAS25357.1"/>
    </source>
</evidence>
<protein>
    <submittedName>
        <fullName evidence="1">Uncharacterized protein</fullName>
    </submittedName>
</protein>
<evidence type="ECO:0000313" key="2">
    <source>
        <dbReference type="Proteomes" id="UP000479526"/>
    </source>
</evidence>
<name>A0A7C9P1W6_9ACTN</name>